<accession>A0ABX7X0R5</accession>
<reference evidence="2 3" key="1">
    <citation type="submission" date="2021-04" db="EMBL/GenBank/DDBJ databases">
        <title>Genomics, taxonomy and metabolism of representatives of sulfur bacteria of the genus Thiothrix: Thiothrix fructosivorans QT, Thiothrix unzii A1T and three new species, Thiothrix subterranea sp. nov., Thiothrix litoralis sp. nov. and 'Candidatus Thiothrix anitrata' sp. nov.</title>
        <authorList>
            <person name="Ravin N.V."/>
            <person name="Smolyakov D."/>
            <person name="Rudenko T.S."/>
            <person name="Mardanov A.V."/>
            <person name="Beletsky A.V."/>
            <person name="Markov N.D."/>
            <person name="Fomenkov A.I."/>
            <person name="Roberts R.J."/>
            <person name="Karnachuk O.V."/>
            <person name="Novikov A."/>
            <person name="Grabovich M.Y."/>
        </authorList>
    </citation>
    <scope>NUCLEOTIDE SEQUENCE [LARGE SCALE GENOMIC DNA]</scope>
    <source>
        <strain evidence="2 3">AS</strain>
    </source>
</reference>
<proteinExistence type="predicted"/>
<dbReference type="InterPro" id="IPR018631">
    <property type="entry name" value="AAA-ATPase-like_dom"/>
</dbReference>
<name>A0ABX7X0R5_9GAMM</name>
<feature type="domain" description="AAA-ATPase-like" evidence="1">
    <location>
        <begin position="32"/>
        <end position="104"/>
    </location>
</feature>
<dbReference type="PANTHER" id="PTHR34825:SF1">
    <property type="entry name" value="AAA-ATPASE-LIKE DOMAIN-CONTAINING PROTEIN"/>
    <property type="match status" value="1"/>
</dbReference>
<dbReference type="Pfam" id="PF09820">
    <property type="entry name" value="AAA-ATPase_like"/>
    <property type="match status" value="1"/>
</dbReference>
<keyword evidence="3" id="KW-1185">Reference proteome</keyword>
<protein>
    <submittedName>
        <fullName evidence="2">AAA family ATPase</fullName>
    </submittedName>
</protein>
<dbReference type="RefSeq" id="WP_210223064.1">
    <property type="nucleotide sequence ID" value="NZ_CP072801.1"/>
</dbReference>
<evidence type="ECO:0000259" key="1">
    <source>
        <dbReference type="Pfam" id="PF09820"/>
    </source>
</evidence>
<evidence type="ECO:0000313" key="2">
    <source>
        <dbReference type="EMBL" id="QTR46740.1"/>
    </source>
</evidence>
<sequence>MRVSADKRKRRSDAALALHPRPEGRGFTRKTDKTATIFDLLTTGKYYFLSRPRRFGKSLTLSVIKYLYGGRRDLFTGLSIEPQWDWNKTHPVLHISFSDIGYKTLGLEAAMLSELQ</sequence>
<dbReference type="EMBL" id="CP072801">
    <property type="protein sequence ID" value="QTR46740.1"/>
    <property type="molecule type" value="Genomic_DNA"/>
</dbReference>
<gene>
    <name evidence="2" type="ORF">J9253_01955</name>
</gene>
<dbReference type="PANTHER" id="PTHR34825">
    <property type="entry name" value="CONSERVED PROTEIN, WITH A WEAK D-GALACTARATE DEHYDRATASE/ALTRONATE HYDROLASE DOMAIN"/>
    <property type="match status" value="1"/>
</dbReference>
<evidence type="ECO:0000313" key="3">
    <source>
        <dbReference type="Proteomes" id="UP000672039"/>
    </source>
</evidence>
<dbReference type="Proteomes" id="UP000672039">
    <property type="component" value="Chromosome"/>
</dbReference>
<organism evidence="2 3">
    <name type="scientific">Thiothrix litoralis</name>
    <dbReference type="NCBI Taxonomy" id="2891210"/>
    <lineage>
        <taxon>Bacteria</taxon>
        <taxon>Pseudomonadati</taxon>
        <taxon>Pseudomonadota</taxon>
        <taxon>Gammaproteobacteria</taxon>
        <taxon>Thiotrichales</taxon>
        <taxon>Thiotrichaceae</taxon>
        <taxon>Thiothrix</taxon>
    </lineage>
</organism>